<dbReference type="EnsemblMetazoa" id="XM_028658652.1">
    <property type="protein sequence ID" value="XP_028514453.1"/>
    <property type="gene ID" value="LOC114574926"/>
</dbReference>
<organism evidence="3 4">
    <name type="scientific">Exaiptasia diaphana</name>
    <name type="common">Tropical sea anemone</name>
    <name type="synonym">Aiptasia pulchella</name>
    <dbReference type="NCBI Taxonomy" id="2652724"/>
    <lineage>
        <taxon>Eukaryota</taxon>
        <taxon>Metazoa</taxon>
        <taxon>Cnidaria</taxon>
        <taxon>Anthozoa</taxon>
        <taxon>Hexacorallia</taxon>
        <taxon>Actiniaria</taxon>
        <taxon>Aiptasiidae</taxon>
        <taxon>Exaiptasia</taxon>
    </lineage>
</organism>
<dbReference type="OrthoDB" id="5989638at2759"/>
<dbReference type="PANTHER" id="PTHR33845:SF1">
    <property type="entry name" value="C2H2-TYPE DOMAIN-CONTAINING PROTEIN"/>
    <property type="match status" value="1"/>
</dbReference>
<feature type="compositionally biased region" description="Polar residues" evidence="1">
    <location>
        <begin position="365"/>
        <end position="379"/>
    </location>
</feature>
<protein>
    <recommendedName>
        <fullName evidence="2">C2H2-type domain-containing protein</fullName>
    </recommendedName>
</protein>
<dbReference type="InterPro" id="IPR013087">
    <property type="entry name" value="Znf_C2H2_type"/>
</dbReference>
<dbReference type="PROSITE" id="PS00028">
    <property type="entry name" value="ZINC_FINGER_C2H2_1"/>
    <property type="match status" value="1"/>
</dbReference>
<dbReference type="Proteomes" id="UP000887567">
    <property type="component" value="Unplaced"/>
</dbReference>
<dbReference type="OMA" id="HEHKERC"/>
<evidence type="ECO:0000259" key="2">
    <source>
        <dbReference type="PROSITE" id="PS00028"/>
    </source>
</evidence>
<feature type="domain" description="C2H2-type" evidence="2">
    <location>
        <begin position="399"/>
        <end position="423"/>
    </location>
</feature>
<feature type="region of interest" description="Disordered" evidence="1">
    <location>
        <begin position="361"/>
        <end position="391"/>
    </location>
</feature>
<dbReference type="GeneID" id="114574926"/>
<keyword evidence="4" id="KW-1185">Reference proteome</keyword>
<evidence type="ECO:0000256" key="1">
    <source>
        <dbReference type="SAM" id="MobiDB-lite"/>
    </source>
</evidence>
<reference evidence="3" key="1">
    <citation type="submission" date="2022-11" db="UniProtKB">
        <authorList>
            <consortium name="EnsemblMetazoa"/>
        </authorList>
    </citation>
    <scope>IDENTIFICATION</scope>
</reference>
<name>A0A913YHG2_EXADI</name>
<evidence type="ECO:0000313" key="4">
    <source>
        <dbReference type="Proteomes" id="UP000887567"/>
    </source>
</evidence>
<accession>A0A913YHG2</accession>
<dbReference type="AlphaFoldDB" id="A0A913YHG2"/>
<proteinExistence type="predicted"/>
<dbReference type="KEGG" id="epa:114574926"/>
<sequence length="488" mass="55050">VHVTHSSTVADHCKTYALSYPKDKDFITTCDHEHKERCDRCVIFPKVVSELTKVIENLHDGDEKDQLKFELNQAKQKIDAWKAHIIRSINQDQARLDIINNLGQESALLVLDWAMKFLPRKFRESQSDWFGKRGISWHITVAARRNDEGNITMVTFVHIFEKCSQISATVLAIIDDVFSQLKSFAPEISTVFLRQDNAGCYHSAEVLLSINQIGTKHNLRISMDFSDPQGGKGSCDRKAAGLKAKMKVHLNEGNDIETAEQMVAAIEAKGGVPGVRVRLCGPQSEDVLFTAKWEGISFLNNMKFSDEGITVRRAYGIGTGKMKKWKDFNLPKNYHPPSLTDPHEMSDQSALAGFSQVIPRHHSKQTQPQTSDGHLQQQDTAEEDPIHDDNPEAESLFFCSEAGCVKSFQKLSALENHLDCGRHKYALEQSTMFDKAMQLYASKLEEGATTDVPQITPILTEINEDTPMLQMGWALKNTKEYKRLTEKQ</sequence>
<dbReference type="RefSeq" id="XP_028514453.1">
    <property type="nucleotide sequence ID" value="XM_028658652.1"/>
</dbReference>
<evidence type="ECO:0000313" key="3">
    <source>
        <dbReference type="EnsemblMetazoa" id="XP_028514453.1"/>
    </source>
</evidence>
<dbReference type="PANTHER" id="PTHR33845">
    <property type="entry name" value="C2H2-TYPE DOMAIN-CONTAINING PROTEIN"/>
    <property type="match status" value="1"/>
</dbReference>